<dbReference type="Gene3D" id="3.40.50.300">
    <property type="entry name" value="P-loop containing nucleotide triphosphate hydrolases"/>
    <property type="match status" value="1"/>
</dbReference>
<feature type="region of interest" description="Disordered" evidence="1">
    <location>
        <begin position="1"/>
        <end position="70"/>
    </location>
</feature>
<gene>
    <name evidence="2" type="ORF">PCOR1329_LOCUS16798</name>
</gene>
<dbReference type="Proteomes" id="UP001189429">
    <property type="component" value="Unassembled WGS sequence"/>
</dbReference>
<evidence type="ECO:0000313" key="2">
    <source>
        <dbReference type="EMBL" id="CAK0812529.1"/>
    </source>
</evidence>
<proteinExistence type="predicted"/>
<protein>
    <recommendedName>
        <fullName evidence="4">Protein xylosyltransferase</fullName>
    </recommendedName>
</protein>
<feature type="compositionally biased region" description="Polar residues" evidence="1">
    <location>
        <begin position="336"/>
        <end position="349"/>
    </location>
</feature>
<feature type="compositionally biased region" description="Basic residues" evidence="1">
    <location>
        <begin position="1"/>
        <end position="22"/>
    </location>
</feature>
<evidence type="ECO:0000256" key="1">
    <source>
        <dbReference type="SAM" id="MobiDB-lite"/>
    </source>
</evidence>
<organism evidence="2 3">
    <name type="scientific">Prorocentrum cordatum</name>
    <dbReference type="NCBI Taxonomy" id="2364126"/>
    <lineage>
        <taxon>Eukaryota</taxon>
        <taxon>Sar</taxon>
        <taxon>Alveolata</taxon>
        <taxon>Dinophyceae</taxon>
        <taxon>Prorocentrales</taxon>
        <taxon>Prorocentraceae</taxon>
        <taxon>Prorocentrum</taxon>
    </lineage>
</organism>
<keyword evidence="3" id="KW-1185">Reference proteome</keyword>
<comment type="caution">
    <text evidence="2">The sequence shown here is derived from an EMBL/GenBank/DDBJ whole genome shotgun (WGS) entry which is preliminary data.</text>
</comment>
<reference evidence="2" key="1">
    <citation type="submission" date="2023-10" db="EMBL/GenBank/DDBJ databases">
        <authorList>
            <person name="Chen Y."/>
            <person name="Shah S."/>
            <person name="Dougan E. K."/>
            <person name="Thang M."/>
            <person name="Chan C."/>
        </authorList>
    </citation>
    <scope>NUCLEOTIDE SEQUENCE [LARGE SCALE GENOMIC DNA]</scope>
</reference>
<evidence type="ECO:0008006" key="4">
    <source>
        <dbReference type="Google" id="ProtNLM"/>
    </source>
</evidence>
<accession>A0ABN9R5X2</accession>
<name>A0ABN9R5X2_9DINO</name>
<feature type="compositionally biased region" description="Gly residues" evidence="1">
    <location>
        <begin position="28"/>
        <end position="38"/>
    </location>
</feature>
<dbReference type="EMBL" id="CAUYUJ010005169">
    <property type="protein sequence ID" value="CAK0812529.1"/>
    <property type="molecule type" value="Genomic_DNA"/>
</dbReference>
<dbReference type="InterPro" id="IPR027417">
    <property type="entry name" value="P-loop_NTPase"/>
</dbReference>
<evidence type="ECO:0000313" key="3">
    <source>
        <dbReference type="Proteomes" id="UP001189429"/>
    </source>
</evidence>
<feature type="non-terminal residue" evidence="2">
    <location>
        <position position="1"/>
    </location>
</feature>
<sequence>QLRRPRPGRGRGGRSRCGRVRRLPPAGAAGGRLRGGGRGARRSGRGVLRGGGWRSSGGSPARPVRGSGPVPYYLKTPKTGGDSFLKDIWFLALHPLGKEILGLEGCYSWHRKFNPDSGSLQGVGKEWWGKNCMRDGVVAVARDPREHIMSQYWHCKSSIQAKKPWNKDFSSMLPTFDEWIRNWTRIRAKGSHYGDFGQGFGFQHVNHFDTRTPYKCYHPISMQSHRFTCCRPFQFQKTVNLSHALRNMWAAWFVGVLELYQESVCLFMARTLDLRTPLPAGCNSSDTKAWRKFQFKLHHNAHGVDHSHRGVREEPPELLPGENWTLWSPTTWSSTAQPRPASSPSSTRWNACAESRS</sequence>
<feature type="region of interest" description="Disordered" evidence="1">
    <location>
        <begin position="330"/>
        <end position="357"/>
    </location>
</feature>